<sequence>MHSHPAMKATTSVGQLLILVLLAYCTHGVTCSSLLWNETDRLSLLGFKDAITLDPQQAFMSWNDTTHFCNWEGVTCRAKNTLPRRVTSLNLTSRGLVGHISPSLGNLTFLRSLSLTENALIGEIPHSLGHLRRLQTLHLNNNTLNGRIPSFANCSKLEVLDVSYNNLVGQFPSDFPPHLQVLQIAVNNLTGTIPASLANITTLTMISCALNHIKGNIPSKFADLSGLQYLQAGGNQLTGRFPQAILNLSTIIILNLAYNGLSGEVPPNLCTSLPNLQILLLDGNFFLGHIPSSFTNASNLNTLDLSGNNFTGLVPTTIGKLTKLSSLNLEDNQLRAHSRDEWEFLDSLRNCTELKIFTMSINRLSGHVPSSLGNLSNQLQELYLAENQLSGDFPSGIANLRNLFTITLGENQFTGVVPDWIGTLTKLQEISLFKNFFTGSIPSSLSNLSRLGMLDLYSNQFTGHMPPSFGNLPMLQGLDISHNNLHGRIPMEIFGIQSLLLIDLSFNNLEGQLPTTIGNAKQLESLALSANKLYGDIPNTLSDCESLEAIELDSNVFSGSIPTLLGSITSLNVLNLSTNNLSGSIPTSLGNLQFLEKLDLSLNHLHGEVPRKGIFKNATAVRIDGNKGLCGGALELHLLACDVVPSNSTRHEEPLVLKVVIPTASIVLLAMVLFGIMLWRVKHKSKSTSPPSFATKFPKVSFNDLARATQGFSTSNLIGGGGYGSVYKGKLVGNQNEVAIKVFNLETRGAHKSFIAECNALRNVRHRNLVCIVTACSSIDSNGNDFKALVYELMPRGDLDKLLYPTREHESTSDLDCITMAQRMSIVVDVADAMEYLHHNNQGTMVHCDLKPSNILLDDNMTAHVGDFGLARFKDDSTTLSLGNPNYSSVALRGTIGYAAPEYAVGGQVSTATDVYSFGVILLEVFIRRRPTDAMFKDGLSIVKFTEINFPDRVLEIVDPQLLQELELCQETPMDLKESGLSYLISMLNVGLCCTKSSPGERINMQLVAAKLHGIRDAYLREN</sequence>
<evidence type="ECO:0000256" key="4">
    <source>
        <dbReference type="ARBA" id="ARBA00008684"/>
    </source>
</evidence>
<keyword evidence="11 27" id="KW-0812">Transmembrane</keyword>
<dbReference type="EC" id="2.7.11.1" evidence="5"/>
<dbReference type="GO" id="GO:0005789">
    <property type="term" value="C:endoplasmic reticulum membrane"/>
    <property type="evidence" value="ECO:0007669"/>
    <property type="project" value="UniProtKB-SubCell"/>
</dbReference>
<evidence type="ECO:0000256" key="16">
    <source>
        <dbReference type="ARBA" id="ARBA00022840"/>
    </source>
</evidence>
<feature type="signal peptide" evidence="28">
    <location>
        <begin position="1"/>
        <end position="31"/>
    </location>
</feature>
<evidence type="ECO:0000256" key="25">
    <source>
        <dbReference type="ARBA" id="ARBA00072040"/>
    </source>
</evidence>
<feature type="domain" description="Protein kinase" evidence="29">
    <location>
        <begin position="712"/>
        <end position="1020"/>
    </location>
</feature>
<keyword evidence="18 27" id="KW-0472">Membrane</keyword>
<keyword evidence="19" id="KW-0675">Receptor</keyword>
<feature type="transmembrane region" description="Helical" evidence="27">
    <location>
        <begin position="655"/>
        <end position="679"/>
    </location>
</feature>
<evidence type="ECO:0000256" key="19">
    <source>
        <dbReference type="ARBA" id="ARBA00023170"/>
    </source>
</evidence>
<evidence type="ECO:0000313" key="30">
    <source>
        <dbReference type="EMBL" id="KAK1660389.1"/>
    </source>
</evidence>
<keyword evidence="7" id="KW-0723">Serine/threonine-protein kinase</keyword>
<evidence type="ECO:0000256" key="27">
    <source>
        <dbReference type="SAM" id="Phobius"/>
    </source>
</evidence>
<evidence type="ECO:0000256" key="14">
    <source>
        <dbReference type="ARBA" id="ARBA00022741"/>
    </source>
</evidence>
<feature type="binding site" evidence="26">
    <location>
        <position position="741"/>
    </location>
    <ligand>
        <name>ATP</name>
        <dbReference type="ChEBI" id="CHEBI:30616"/>
    </ligand>
</feature>
<keyword evidence="31" id="KW-1185">Reference proteome</keyword>
<comment type="caution">
    <text evidence="30">The sequence shown here is derived from an EMBL/GenBank/DDBJ whole genome shotgun (WGS) entry which is preliminary data.</text>
</comment>
<dbReference type="FunFam" id="3.30.200.20:FF:000432">
    <property type="entry name" value="LRR receptor-like serine/threonine-protein kinase EFR"/>
    <property type="match status" value="1"/>
</dbReference>
<evidence type="ECO:0000256" key="8">
    <source>
        <dbReference type="ARBA" id="ARBA00022553"/>
    </source>
</evidence>
<comment type="catalytic activity">
    <reaction evidence="22">
        <text>L-seryl-[protein] + ATP = O-phospho-L-seryl-[protein] + ADP + H(+)</text>
        <dbReference type="Rhea" id="RHEA:17989"/>
        <dbReference type="Rhea" id="RHEA-COMP:9863"/>
        <dbReference type="Rhea" id="RHEA-COMP:11604"/>
        <dbReference type="ChEBI" id="CHEBI:15378"/>
        <dbReference type="ChEBI" id="CHEBI:29999"/>
        <dbReference type="ChEBI" id="CHEBI:30616"/>
        <dbReference type="ChEBI" id="CHEBI:83421"/>
        <dbReference type="ChEBI" id="CHEBI:456216"/>
        <dbReference type="EC" id="2.7.11.1"/>
    </reaction>
</comment>
<evidence type="ECO:0000256" key="11">
    <source>
        <dbReference type="ARBA" id="ARBA00022692"/>
    </source>
</evidence>
<evidence type="ECO:0000256" key="10">
    <source>
        <dbReference type="ARBA" id="ARBA00022679"/>
    </source>
</evidence>
<dbReference type="InterPro" id="IPR013210">
    <property type="entry name" value="LRR_N_plant-typ"/>
</dbReference>
<keyword evidence="13" id="KW-0677">Repeat</keyword>
<dbReference type="FunFam" id="3.80.10.10:FF:000565">
    <property type="entry name" value="Leucine-rich repeat receptor-like kinase protein FLORAL ORGAN NUMBER1"/>
    <property type="match status" value="1"/>
</dbReference>
<dbReference type="Pfam" id="PF00069">
    <property type="entry name" value="Pkinase"/>
    <property type="match status" value="1"/>
</dbReference>
<dbReference type="EMBL" id="JAUUTY010000003">
    <property type="protein sequence ID" value="KAK1660389.1"/>
    <property type="molecule type" value="Genomic_DNA"/>
</dbReference>
<comment type="function">
    <text evidence="23">Receptor kinase that detects X.oryzae pv. oryzae protein Ax21 to promote innate immunity. Following X.oryzae pv. oryzae protein Ax21 detection, undergoes cleavage, releasing the processed protein kinase Xa21 chain.</text>
</comment>
<keyword evidence="15" id="KW-0418">Kinase</keyword>
<organism evidence="30 31">
    <name type="scientific">Lolium multiflorum</name>
    <name type="common">Italian ryegrass</name>
    <name type="synonym">Lolium perenne subsp. multiflorum</name>
    <dbReference type="NCBI Taxonomy" id="4521"/>
    <lineage>
        <taxon>Eukaryota</taxon>
        <taxon>Viridiplantae</taxon>
        <taxon>Streptophyta</taxon>
        <taxon>Embryophyta</taxon>
        <taxon>Tracheophyta</taxon>
        <taxon>Spermatophyta</taxon>
        <taxon>Magnoliopsida</taxon>
        <taxon>Liliopsida</taxon>
        <taxon>Poales</taxon>
        <taxon>Poaceae</taxon>
        <taxon>BOP clade</taxon>
        <taxon>Pooideae</taxon>
        <taxon>Poodae</taxon>
        <taxon>Poeae</taxon>
        <taxon>Poeae Chloroplast Group 2 (Poeae type)</taxon>
        <taxon>Loliodinae</taxon>
        <taxon>Loliinae</taxon>
        <taxon>Lolium</taxon>
    </lineage>
</organism>
<dbReference type="PROSITE" id="PS50011">
    <property type="entry name" value="PROTEIN_KINASE_DOM"/>
    <property type="match status" value="1"/>
</dbReference>
<evidence type="ECO:0000256" key="21">
    <source>
        <dbReference type="ARBA" id="ARBA00047899"/>
    </source>
</evidence>
<keyword evidence="14 26" id="KW-0547">Nucleotide-binding</keyword>
<evidence type="ECO:0000256" key="2">
    <source>
        <dbReference type="ARBA" id="ARBA00004389"/>
    </source>
</evidence>
<keyword evidence="10" id="KW-0808">Transferase</keyword>
<dbReference type="PROSITE" id="PS00107">
    <property type="entry name" value="PROTEIN_KINASE_ATP"/>
    <property type="match status" value="1"/>
</dbReference>
<feature type="chain" id="PRO_5041993704" description="Receptor kinase-like protein Xa21" evidence="28">
    <location>
        <begin position="32"/>
        <end position="1023"/>
    </location>
</feature>
<keyword evidence="20" id="KW-0325">Glycoprotein</keyword>
<reference evidence="30" key="1">
    <citation type="submission" date="2023-07" db="EMBL/GenBank/DDBJ databases">
        <title>A chromosome-level genome assembly of Lolium multiflorum.</title>
        <authorList>
            <person name="Chen Y."/>
            <person name="Copetti D."/>
            <person name="Kolliker R."/>
            <person name="Studer B."/>
        </authorList>
    </citation>
    <scope>NUCLEOTIDE SEQUENCE</scope>
    <source>
        <strain evidence="30">02402/16</strain>
        <tissue evidence="30">Leaf</tissue>
    </source>
</reference>
<name>A0AAD8SMK2_LOLMU</name>
<dbReference type="PANTHER" id="PTHR27000">
    <property type="entry name" value="LEUCINE-RICH REPEAT RECEPTOR-LIKE PROTEIN KINASE FAMILY PROTEIN-RELATED"/>
    <property type="match status" value="1"/>
</dbReference>
<accession>A0AAD8SMK2</accession>
<dbReference type="Pfam" id="PF08263">
    <property type="entry name" value="LRRNT_2"/>
    <property type="match status" value="1"/>
</dbReference>
<gene>
    <name evidence="30" type="ORF">QYE76_048548</name>
</gene>
<evidence type="ECO:0000256" key="3">
    <source>
        <dbReference type="ARBA" id="ARBA00004479"/>
    </source>
</evidence>
<dbReference type="GO" id="GO:0005886">
    <property type="term" value="C:plasma membrane"/>
    <property type="evidence" value="ECO:0007669"/>
    <property type="project" value="UniProtKB-SubCell"/>
</dbReference>
<comment type="catalytic activity">
    <reaction evidence="21">
        <text>L-threonyl-[protein] + ATP = O-phospho-L-threonyl-[protein] + ADP + H(+)</text>
        <dbReference type="Rhea" id="RHEA:46608"/>
        <dbReference type="Rhea" id="RHEA-COMP:11060"/>
        <dbReference type="Rhea" id="RHEA-COMP:11605"/>
        <dbReference type="ChEBI" id="CHEBI:15378"/>
        <dbReference type="ChEBI" id="CHEBI:30013"/>
        <dbReference type="ChEBI" id="CHEBI:30616"/>
        <dbReference type="ChEBI" id="CHEBI:61977"/>
        <dbReference type="ChEBI" id="CHEBI:456216"/>
        <dbReference type="EC" id="2.7.11.1"/>
    </reaction>
</comment>
<dbReference type="InterPro" id="IPR025875">
    <property type="entry name" value="Leu-rich_rpt_4"/>
</dbReference>
<dbReference type="FunFam" id="1.10.510.10:FF:000358">
    <property type="entry name" value="Putative leucine-rich repeat receptor-like serine/threonine-protein kinase"/>
    <property type="match status" value="1"/>
</dbReference>
<dbReference type="PANTHER" id="PTHR27000:SF777">
    <property type="entry name" value="PROTEIN KINASE DOMAIN-CONTAINING PROTEIN"/>
    <property type="match status" value="1"/>
</dbReference>
<dbReference type="Gene3D" id="3.30.200.20">
    <property type="entry name" value="Phosphorylase Kinase, domain 1"/>
    <property type="match status" value="1"/>
</dbReference>
<evidence type="ECO:0000256" key="12">
    <source>
        <dbReference type="ARBA" id="ARBA00022729"/>
    </source>
</evidence>
<evidence type="ECO:0000256" key="1">
    <source>
        <dbReference type="ARBA" id="ARBA00004162"/>
    </source>
</evidence>
<comment type="function">
    <text evidence="24">The processed protein kinase Xa21 chain released by protein cleavage after X.oryzae pv. oryzae protein Ax21 detection translocates into the nucleus where it can bind and regulate WRKY62, a transcription factor. Confers resistance to the bacterial pathogen X.oryzae pv. oryzae (Xoo).</text>
</comment>
<evidence type="ECO:0000256" key="22">
    <source>
        <dbReference type="ARBA" id="ARBA00048679"/>
    </source>
</evidence>
<evidence type="ECO:0000256" key="15">
    <source>
        <dbReference type="ARBA" id="ARBA00022777"/>
    </source>
</evidence>
<dbReference type="FunFam" id="3.80.10.10:FF:000288">
    <property type="entry name" value="LRR receptor-like serine/threonine-protein kinase EFR"/>
    <property type="match status" value="1"/>
</dbReference>
<dbReference type="InterPro" id="IPR032675">
    <property type="entry name" value="LRR_dom_sf"/>
</dbReference>
<evidence type="ECO:0000256" key="7">
    <source>
        <dbReference type="ARBA" id="ARBA00022527"/>
    </source>
</evidence>
<dbReference type="SUPFAM" id="SSF56112">
    <property type="entry name" value="Protein kinase-like (PK-like)"/>
    <property type="match status" value="1"/>
</dbReference>
<comment type="subcellular location">
    <subcellularLocation>
        <location evidence="1">Cell membrane</location>
        <topology evidence="1">Single-pass membrane protein</topology>
    </subcellularLocation>
    <subcellularLocation>
        <location evidence="2">Endoplasmic reticulum membrane</location>
        <topology evidence="2">Single-pass membrane protein</topology>
    </subcellularLocation>
    <subcellularLocation>
        <location evidence="3">Membrane</location>
        <topology evidence="3">Single-pass type I membrane protein</topology>
    </subcellularLocation>
</comment>
<keyword evidence="8" id="KW-0597">Phosphoprotein</keyword>
<dbReference type="Gene3D" id="1.10.510.10">
    <property type="entry name" value="Transferase(Phosphotransferase) domain 1"/>
    <property type="match status" value="1"/>
</dbReference>
<evidence type="ECO:0000313" key="31">
    <source>
        <dbReference type="Proteomes" id="UP001231189"/>
    </source>
</evidence>
<dbReference type="InterPro" id="IPR008271">
    <property type="entry name" value="Ser/Thr_kinase_AS"/>
</dbReference>
<dbReference type="SMART" id="SM00369">
    <property type="entry name" value="LRR_TYP"/>
    <property type="match status" value="9"/>
</dbReference>
<dbReference type="InterPro" id="IPR001611">
    <property type="entry name" value="Leu-rich_rpt"/>
</dbReference>
<dbReference type="GO" id="GO:0005524">
    <property type="term" value="F:ATP binding"/>
    <property type="evidence" value="ECO:0007669"/>
    <property type="project" value="UniProtKB-UniRule"/>
</dbReference>
<keyword evidence="6" id="KW-1003">Cell membrane</keyword>
<dbReference type="Pfam" id="PF00560">
    <property type="entry name" value="LRR_1"/>
    <property type="match status" value="3"/>
</dbReference>
<keyword evidence="12 28" id="KW-0732">Signal</keyword>
<evidence type="ECO:0000259" key="29">
    <source>
        <dbReference type="PROSITE" id="PS50011"/>
    </source>
</evidence>
<evidence type="ECO:0000256" key="18">
    <source>
        <dbReference type="ARBA" id="ARBA00023136"/>
    </source>
</evidence>
<dbReference type="FunFam" id="3.80.10.10:FF:000041">
    <property type="entry name" value="LRR receptor-like serine/threonine-protein kinase ERECTA"/>
    <property type="match status" value="1"/>
</dbReference>
<dbReference type="AlphaFoldDB" id="A0AAD8SMK2"/>
<evidence type="ECO:0000256" key="20">
    <source>
        <dbReference type="ARBA" id="ARBA00023180"/>
    </source>
</evidence>
<dbReference type="Gene3D" id="3.80.10.10">
    <property type="entry name" value="Ribonuclease Inhibitor"/>
    <property type="match status" value="4"/>
</dbReference>
<dbReference type="SMART" id="SM00220">
    <property type="entry name" value="S_TKc"/>
    <property type="match status" value="1"/>
</dbReference>
<evidence type="ECO:0000256" key="28">
    <source>
        <dbReference type="SAM" id="SignalP"/>
    </source>
</evidence>
<proteinExistence type="inferred from homology"/>
<dbReference type="InterPro" id="IPR000719">
    <property type="entry name" value="Prot_kinase_dom"/>
</dbReference>
<dbReference type="Proteomes" id="UP001231189">
    <property type="component" value="Unassembled WGS sequence"/>
</dbReference>
<dbReference type="Pfam" id="PF12799">
    <property type="entry name" value="LRR_4"/>
    <property type="match status" value="1"/>
</dbReference>
<evidence type="ECO:0000256" key="5">
    <source>
        <dbReference type="ARBA" id="ARBA00012513"/>
    </source>
</evidence>
<protein>
    <recommendedName>
        <fullName evidence="25">Receptor kinase-like protein Xa21</fullName>
        <ecNumber evidence="5">2.7.11.1</ecNumber>
    </recommendedName>
</protein>
<evidence type="ECO:0000256" key="23">
    <source>
        <dbReference type="ARBA" id="ARBA00054320"/>
    </source>
</evidence>
<dbReference type="GO" id="GO:0004674">
    <property type="term" value="F:protein serine/threonine kinase activity"/>
    <property type="evidence" value="ECO:0007669"/>
    <property type="project" value="UniProtKB-KW"/>
</dbReference>
<keyword evidence="9" id="KW-0433">Leucine-rich repeat</keyword>
<evidence type="ECO:0000256" key="17">
    <source>
        <dbReference type="ARBA" id="ARBA00022989"/>
    </source>
</evidence>
<comment type="similarity">
    <text evidence="4">Belongs to the protein kinase superfamily. Ser/Thr protein kinase family.</text>
</comment>
<evidence type="ECO:0000256" key="6">
    <source>
        <dbReference type="ARBA" id="ARBA00022475"/>
    </source>
</evidence>
<evidence type="ECO:0000256" key="24">
    <source>
        <dbReference type="ARBA" id="ARBA00056628"/>
    </source>
</evidence>
<dbReference type="InterPro" id="IPR011009">
    <property type="entry name" value="Kinase-like_dom_sf"/>
</dbReference>
<evidence type="ECO:0000256" key="13">
    <source>
        <dbReference type="ARBA" id="ARBA00022737"/>
    </source>
</evidence>
<dbReference type="InterPro" id="IPR003591">
    <property type="entry name" value="Leu-rich_rpt_typical-subtyp"/>
</dbReference>
<keyword evidence="17 27" id="KW-1133">Transmembrane helix</keyword>
<evidence type="ECO:0000256" key="9">
    <source>
        <dbReference type="ARBA" id="ARBA00022614"/>
    </source>
</evidence>
<evidence type="ECO:0000256" key="26">
    <source>
        <dbReference type="PROSITE-ProRule" id="PRU10141"/>
    </source>
</evidence>
<dbReference type="Pfam" id="PF13855">
    <property type="entry name" value="LRR_8"/>
    <property type="match status" value="2"/>
</dbReference>
<dbReference type="InterPro" id="IPR017441">
    <property type="entry name" value="Protein_kinase_ATP_BS"/>
</dbReference>
<dbReference type="PROSITE" id="PS00108">
    <property type="entry name" value="PROTEIN_KINASE_ST"/>
    <property type="match status" value="1"/>
</dbReference>
<dbReference type="SUPFAM" id="SSF52058">
    <property type="entry name" value="L domain-like"/>
    <property type="match status" value="2"/>
</dbReference>
<keyword evidence="16 26" id="KW-0067">ATP-binding</keyword>